<feature type="compositionally biased region" description="Gly residues" evidence="1">
    <location>
        <begin position="436"/>
        <end position="445"/>
    </location>
</feature>
<gene>
    <name evidence="2" type="ORF">Vretifemale_1597</name>
    <name evidence="3" type="ORF">Vretimale_4032</name>
</gene>
<dbReference type="AlphaFoldDB" id="A0A8J4G234"/>
<evidence type="ECO:0008006" key="6">
    <source>
        <dbReference type="Google" id="ProtNLM"/>
    </source>
</evidence>
<dbReference type="OrthoDB" id="541286at2759"/>
<feature type="region of interest" description="Disordered" evidence="1">
    <location>
        <begin position="430"/>
        <end position="472"/>
    </location>
</feature>
<evidence type="ECO:0000313" key="4">
    <source>
        <dbReference type="Proteomes" id="UP000722791"/>
    </source>
</evidence>
<evidence type="ECO:0000313" key="2">
    <source>
        <dbReference type="EMBL" id="GIL70933.1"/>
    </source>
</evidence>
<protein>
    <recommendedName>
        <fullName evidence="6">Flagellar associated protein</fullName>
    </recommendedName>
</protein>
<dbReference type="Proteomes" id="UP000722791">
    <property type="component" value="Unassembled WGS sequence"/>
</dbReference>
<evidence type="ECO:0000256" key="1">
    <source>
        <dbReference type="SAM" id="MobiDB-lite"/>
    </source>
</evidence>
<comment type="caution">
    <text evidence="3">The sequence shown here is derived from an EMBL/GenBank/DDBJ whole genome shotgun (WGS) entry which is preliminary data.</text>
</comment>
<keyword evidence="5" id="KW-1185">Reference proteome</keyword>
<evidence type="ECO:0000313" key="3">
    <source>
        <dbReference type="EMBL" id="GIL98652.1"/>
    </source>
</evidence>
<organism evidence="3 4">
    <name type="scientific">Volvox reticuliferus</name>
    <dbReference type="NCBI Taxonomy" id="1737510"/>
    <lineage>
        <taxon>Eukaryota</taxon>
        <taxon>Viridiplantae</taxon>
        <taxon>Chlorophyta</taxon>
        <taxon>core chlorophytes</taxon>
        <taxon>Chlorophyceae</taxon>
        <taxon>CS clade</taxon>
        <taxon>Chlamydomonadales</taxon>
        <taxon>Volvocaceae</taxon>
        <taxon>Volvox</taxon>
    </lineage>
</organism>
<feature type="region of interest" description="Disordered" evidence="1">
    <location>
        <begin position="132"/>
        <end position="176"/>
    </location>
</feature>
<proteinExistence type="predicted"/>
<dbReference type="EMBL" id="BNCQ01000005">
    <property type="protein sequence ID" value="GIL98652.1"/>
    <property type="molecule type" value="Genomic_DNA"/>
</dbReference>
<reference evidence="3" key="1">
    <citation type="journal article" date="2021" name="Proc. Natl. Acad. Sci. U.S.A.">
        <title>Three genomes in the algal genus Volvox reveal the fate of a haploid sex-determining region after a transition to homothallism.</title>
        <authorList>
            <person name="Yamamoto K."/>
            <person name="Hamaji T."/>
            <person name="Kawai-Toyooka H."/>
            <person name="Matsuzaki R."/>
            <person name="Takahashi F."/>
            <person name="Nishimura Y."/>
            <person name="Kawachi M."/>
            <person name="Noguchi H."/>
            <person name="Minakuchi Y."/>
            <person name="Umen J.G."/>
            <person name="Toyoda A."/>
            <person name="Nozaki H."/>
        </authorList>
    </citation>
    <scope>NUCLEOTIDE SEQUENCE</scope>
    <source>
        <strain evidence="3">NIES-3785</strain>
        <strain evidence="2">NIES-3786</strain>
    </source>
</reference>
<dbReference type="Proteomes" id="UP000747110">
    <property type="component" value="Unassembled WGS sequence"/>
</dbReference>
<feature type="compositionally biased region" description="Low complexity" evidence="1">
    <location>
        <begin position="446"/>
        <end position="463"/>
    </location>
</feature>
<accession>A0A8J4G234</accession>
<name>A0A8J4G234_9CHLO</name>
<evidence type="ECO:0000313" key="5">
    <source>
        <dbReference type="Proteomes" id="UP000747110"/>
    </source>
</evidence>
<dbReference type="EMBL" id="BNCP01000002">
    <property type="protein sequence ID" value="GIL70933.1"/>
    <property type="molecule type" value="Genomic_DNA"/>
</dbReference>
<sequence>MMATATHISAAALGETFKAEVFSKEVESWLGRATPADRARFERVFESIRNISEAKKAPDAHAGFVQTTLNKIKSGSARASSGPNASTPALARGSPAVVCNGWSYTATRSAFDRPDTRNTILSIQEQVAALQEQQLQQQQQDIDAEADRPQSAPGTGAIGLGSTSRDRELASFQQAADRRRAQSFGAAAGVMQGAGGSSADVPVAAVATTTKASDAATATGSGSGFVSLNPHVTRYQETFNLRSAYPEVYDQALRDTKVEQPPNSTFISEWGNSLKSGADEAQKLYMRTTYNTLNDEVVKFKTDAEAVREREFFKWMQKQKSFYGDLLSKDKIKDLDQVLANATDEQKHEILQALRTTHAVADDCFDRTRSHSQAVHCPMRRMEDEAVEAMRLSYNKVRNMGQPLATATVAKRAATAAARRPATAELKPTTINLTMGGPGDDGGGSTASVAGSRAGSRAGSTKALKPSRRPATAGAALGTGIVVSSVGGGSGARPVSVPPPQRAECDKMDTFRSKVPLTWPTGSAGPEISSYEETYGKLGAGHVRPSSALFRVRPMKYNDTSCPYGAVNPHTAAAPPRTAYPVPESFAAGGAIAFPLPRGNTTYRNEFAPRDPADLALQLRAAAALAENGRKLLDRGSIPMGSRTGINILPSSMWVSEARESYVPHDVDPRGLAQAAQAIRAMHMAPTGASGKMTLGGPPLPAAAGAGVARKP</sequence>